<feature type="transmembrane region" description="Helical" evidence="10">
    <location>
        <begin position="303"/>
        <end position="322"/>
    </location>
</feature>
<evidence type="ECO:0000313" key="12">
    <source>
        <dbReference type="Proteomes" id="UP000517547"/>
    </source>
</evidence>
<dbReference type="PROSITE" id="PS00714">
    <property type="entry name" value="NA_DICARBOXYL_SYMP_2"/>
    <property type="match status" value="1"/>
</dbReference>
<keyword evidence="7 10" id="KW-1133">Transmembrane helix</keyword>
<sequence>MHKPRIPLVVQILIGLILGIAVGALLNHAPDARPWLTENLLQPAGDLFIKLMKMIVIPIVFCCMVVGVAGHSDRKALGRMGVKTLLYFFAVTTTAIIVGLVIGNLLQPGAGTDLHSLKAASVSLPAGTGHQGVMGLLLGIVPDNIVDAMAKGNLLPVLFFAVMFGLALSGLPDERREPVLAVFRGLSDAMFRITSMVMAYSPIGVFGMIAVTVASFGFSSLLPLAKLILVTYVALVLFAVLVLGSIARMAGVSIFGLIRHIKDELVLAFSSASSAAVMPQLMAKLEKFGVPREVVSFVVPVGYSFNLDGASLFLGIGTLFVAQLYGIELSLSQQAVLVITMVLTSKGAAGVPGFMFVILSATLASAGLPLEGIAFIAGIYRIMDMGTTTLNVLGNALAPLVIARWERRGLTVEARDAESRASEARPADIQATGISGSADASAVARSAAGG</sequence>
<feature type="compositionally biased region" description="Basic and acidic residues" evidence="9">
    <location>
        <begin position="415"/>
        <end position="426"/>
    </location>
</feature>
<feature type="transmembrane region" description="Helical" evidence="10">
    <location>
        <begin position="84"/>
        <end position="106"/>
    </location>
</feature>
<feature type="region of interest" description="Disordered" evidence="9">
    <location>
        <begin position="415"/>
        <end position="450"/>
    </location>
</feature>
<dbReference type="Proteomes" id="UP000517547">
    <property type="component" value="Unassembled WGS sequence"/>
</dbReference>
<dbReference type="GO" id="GO:0006835">
    <property type="term" value="P:dicarboxylic acid transport"/>
    <property type="evidence" value="ECO:0007669"/>
    <property type="project" value="TreeGrafter"/>
</dbReference>
<evidence type="ECO:0000256" key="7">
    <source>
        <dbReference type="ARBA" id="ARBA00022989"/>
    </source>
</evidence>
<dbReference type="RefSeq" id="WP_017128152.1">
    <property type="nucleotide sequence ID" value="NZ_JACAQE010000001.1"/>
</dbReference>
<dbReference type="InterPro" id="IPR036458">
    <property type="entry name" value="Na:dicarbo_symporter_sf"/>
</dbReference>
<evidence type="ECO:0000256" key="10">
    <source>
        <dbReference type="SAM" id="Phobius"/>
    </source>
</evidence>
<dbReference type="PANTHER" id="PTHR42865">
    <property type="entry name" value="PROTON/GLUTAMATE-ASPARTATE SYMPORTER"/>
    <property type="match status" value="1"/>
</dbReference>
<keyword evidence="6" id="KW-0769">Symport</keyword>
<evidence type="ECO:0000256" key="9">
    <source>
        <dbReference type="SAM" id="MobiDB-lite"/>
    </source>
</evidence>
<dbReference type="EMBL" id="JACAQE010000001">
    <property type="protein sequence ID" value="NWC12687.1"/>
    <property type="molecule type" value="Genomic_DNA"/>
</dbReference>
<feature type="compositionally biased region" description="Low complexity" evidence="9">
    <location>
        <begin position="435"/>
        <end position="450"/>
    </location>
</feature>
<name>A0A7Y8CC77_9PSED</name>
<evidence type="ECO:0000256" key="1">
    <source>
        <dbReference type="ARBA" id="ARBA00004651"/>
    </source>
</evidence>
<reference evidence="11 12" key="1">
    <citation type="submission" date="2020-04" db="EMBL/GenBank/DDBJ databases">
        <title>Molecular characterization of pseudomonads from Agaricus bisporus reveal novel blotch 2 pathogens in Western Europe.</title>
        <authorList>
            <person name="Taparia T."/>
            <person name="Krijger M."/>
            <person name="Haynes E."/>
            <person name="Elpinstone J.G."/>
            <person name="Noble R."/>
            <person name="Van Der Wolf J."/>
        </authorList>
    </citation>
    <scope>NUCLEOTIDE SEQUENCE [LARGE SCALE GENOMIC DNA]</scope>
    <source>
        <strain evidence="11 12">IPO3738</strain>
    </source>
</reference>
<evidence type="ECO:0000313" key="11">
    <source>
        <dbReference type="EMBL" id="NWC12687.1"/>
    </source>
</evidence>
<dbReference type="AlphaFoldDB" id="A0A7Y8CC77"/>
<proteinExistence type="predicted"/>
<evidence type="ECO:0000256" key="8">
    <source>
        <dbReference type="ARBA" id="ARBA00023136"/>
    </source>
</evidence>
<keyword evidence="8 10" id="KW-0472">Membrane</keyword>
<evidence type="ECO:0000256" key="2">
    <source>
        <dbReference type="ARBA" id="ARBA00022448"/>
    </source>
</evidence>
<comment type="caution">
    <text evidence="11">The sequence shown here is derived from an EMBL/GenBank/DDBJ whole genome shotgun (WGS) entry which is preliminary data.</text>
</comment>
<protein>
    <submittedName>
        <fullName evidence="11">Cation:dicarboxylase symporter family transporter</fullName>
    </submittedName>
</protein>
<keyword evidence="2" id="KW-0813">Transport</keyword>
<dbReference type="PROSITE" id="PS00713">
    <property type="entry name" value="NA_DICARBOXYL_SYMP_1"/>
    <property type="match status" value="1"/>
</dbReference>
<keyword evidence="3" id="KW-1003">Cell membrane</keyword>
<keyword evidence="5 10" id="KW-0812">Transmembrane</keyword>
<feature type="transmembrane region" description="Helical" evidence="10">
    <location>
        <begin position="154"/>
        <end position="172"/>
    </location>
</feature>
<dbReference type="PRINTS" id="PR00173">
    <property type="entry name" value="EDTRNSPORT"/>
</dbReference>
<accession>A0A7Y8CC77</accession>
<gene>
    <name evidence="11" type="ORF">HX845_03435</name>
</gene>
<comment type="subcellular location">
    <subcellularLocation>
        <location evidence="1">Cell membrane</location>
        <topology evidence="1">Multi-pass membrane protein</topology>
    </subcellularLocation>
</comment>
<feature type="transmembrane region" description="Helical" evidence="10">
    <location>
        <begin position="47"/>
        <end position="72"/>
    </location>
</feature>
<dbReference type="InterPro" id="IPR018107">
    <property type="entry name" value="Na-dicarboxylate_symporter_CS"/>
</dbReference>
<dbReference type="Gene3D" id="1.10.3860.10">
    <property type="entry name" value="Sodium:dicarboxylate symporter"/>
    <property type="match status" value="1"/>
</dbReference>
<dbReference type="InterPro" id="IPR001991">
    <property type="entry name" value="Na-dicarboxylate_symporter"/>
</dbReference>
<organism evidence="11 12">
    <name type="scientific">Pseudomonas gingeri</name>
    <dbReference type="NCBI Taxonomy" id="117681"/>
    <lineage>
        <taxon>Bacteria</taxon>
        <taxon>Pseudomonadati</taxon>
        <taxon>Pseudomonadota</taxon>
        <taxon>Gammaproteobacteria</taxon>
        <taxon>Pseudomonadales</taxon>
        <taxon>Pseudomonadaceae</taxon>
        <taxon>Pseudomonas</taxon>
    </lineage>
</organism>
<feature type="transmembrane region" description="Helical" evidence="10">
    <location>
        <begin position="354"/>
        <end position="380"/>
    </location>
</feature>
<feature type="transmembrane region" description="Helical" evidence="10">
    <location>
        <begin position="193"/>
        <end position="218"/>
    </location>
</feature>
<evidence type="ECO:0000256" key="3">
    <source>
        <dbReference type="ARBA" id="ARBA00022475"/>
    </source>
</evidence>
<dbReference type="GO" id="GO:0005886">
    <property type="term" value="C:plasma membrane"/>
    <property type="evidence" value="ECO:0007669"/>
    <property type="project" value="UniProtKB-SubCell"/>
</dbReference>
<dbReference type="Pfam" id="PF00375">
    <property type="entry name" value="SDF"/>
    <property type="match status" value="1"/>
</dbReference>
<dbReference type="FunFam" id="1.10.3860.10:FF:000001">
    <property type="entry name" value="C4-dicarboxylate transport protein"/>
    <property type="match status" value="1"/>
</dbReference>
<evidence type="ECO:0000256" key="4">
    <source>
        <dbReference type="ARBA" id="ARBA00022519"/>
    </source>
</evidence>
<evidence type="ECO:0000256" key="6">
    <source>
        <dbReference type="ARBA" id="ARBA00022847"/>
    </source>
</evidence>
<dbReference type="SUPFAM" id="SSF118215">
    <property type="entry name" value="Proton glutamate symport protein"/>
    <property type="match status" value="1"/>
</dbReference>
<keyword evidence="4" id="KW-0997">Cell inner membrane</keyword>
<evidence type="ECO:0000256" key="5">
    <source>
        <dbReference type="ARBA" id="ARBA00022692"/>
    </source>
</evidence>
<dbReference type="PANTHER" id="PTHR42865:SF7">
    <property type="entry name" value="PROTON_GLUTAMATE-ASPARTATE SYMPORTER"/>
    <property type="match status" value="1"/>
</dbReference>
<dbReference type="GO" id="GO:0015293">
    <property type="term" value="F:symporter activity"/>
    <property type="evidence" value="ECO:0007669"/>
    <property type="project" value="UniProtKB-KW"/>
</dbReference>
<feature type="transmembrane region" description="Helical" evidence="10">
    <location>
        <begin position="224"/>
        <end position="244"/>
    </location>
</feature>